<gene>
    <name evidence="6" type="ordered locus">Pnec_0568</name>
</gene>
<evidence type="ECO:0000256" key="2">
    <source>
        <dbReference type="ARBA" id="ARBA00022692"/>
    </source>
</evidence>
<accession>B1XTZ8</accession>
<dbReference type="eggNOG" id="COG4662">
    <property type="taxonomic scope" value="Bacteria"/>
</dbReference>
<dbReference type="EMBL" id="CP001010">
    <property type="protein sequence ID" value="ACB43825.1"/>
    <property type="molecule type" value="Genomic_DNA"/>
</dbReference>
<dbReference type="PANTHER" id="PTHR43632:SF1">
    <property type="entry name" value="PERMEASE COMPONENT OF TUNGSTATE ABC TRANSPORTER"/>
    <property type="match status" value="1"/>
</dbReference>
<dbReference type="STRING" id="452638.Pnec_0568"/>
<keyword evidence="3 5" id="KW-1133">Transmembrane helix</keyword>
<dbReference type="InterPro" id="IPR049783">
    <property type="entry name" value="ABC_perm_TupB-like"/>
</dbReference>
<keyword evidence="4 5" id="KW-0472">Membrane</keyword>
<evidence type="ECO:0000256" key="4">
    <source>
        <dbReference type="ARBA" id="ARBA00023136"/>
    </source>
</evidence>
<dbReference type="HOGENOM" id="CLU_2937724_0_0_4"/>
<protein>
    <submittedName>
        <fullName evidence="6">Binding-protein-dependent transport systems inner membrane component</fullName>
    </submittedName>
</protein>
<dbReference type="PANTHER" id="PTHR43632">
    <property type="entry name" value="PERMEASE COMPONENT OF TUNGSTATE ABC TRANSPORTER"/>
    <property type="match status" value="1"/>
</dbReference>
<evidence type="ECO:0000256" key="5">
    <source>
        <dbReference type="SAM" id="Phobius"/>
    </source>
</evidence>
<name>B1XTZ8_POLNS</name>
<evidence type="ECO:0000256" key="1">
    <source>
        <dbReference type="ARBA" id="ARBA00004141"/>
    </source>
</evidence>
<keyword evidence="2 5" id="KW-0812">Transmembrane</keyword>
<evidence type="ECO:0000313" key="6">
    <source>
        <dbReference type="EMBL" id="ACB43825.1"/>
    </source>
</evidence>
<dbReference type="SUPFAM" id="SSF161098">
    <property type="entry name" value="MetI-like"/>
    <property type="match status" value="1"/>
</dbReference>
<proteinExistence type="predicted"/>
<dbReference type="GO" id="GO:0016020">
    <property type="term" value="C:membrane"/>
    <property type="evidence" value="ECO:0007669"/>
    <property type="project" value="UniProtKB-SubCell"/>
</dbReference>
<organism evidence="6">
    <name type="scientific">Polynucleobacter necessarius subsp. necessarius (strain STIR1)</name>
    <dbReference type="NCBI Taxonomy" id="452638"/>
    <lineage>
        <taxon>Bacteria</taxon>
        <taxon>Pseudomonadati</taxon>
        <taxon>Pseudomonadota</taxon>
        <taxon>Betaproteobacteria</taxon>
        <taxon>Burkholderiales</taxon>
        <taxon>Burkholderiaceae</taxon>
        <taxon>Polynucleobacter</taxon>
    </lineage>
</organism>
<evidence type="ECO:0000256" key="3">
    <source>
        <dbReference type="ARBA" id="ARBA00022989"/>
    </source>
</evidence>
<sequence length="60" mass="6335">MIVGGNIDHSTRTMTTAIALETSKGDLPLALALGIVLLGIVLIANLFTFIVRQVAGHRYG</sequence>
<reference evidence="6" key="1">
    <citation type="submission" date="2008-03" db="EMBL/GenBank/DDBJ databases">
        <title>Complete sequence of Polynucleobacter necessarius STIR1.</title>
        <authorList>
            <consortium name="US DOE Joint Genome Institute"/>
            <person name="Copeland A."/>
            <person name="Lucas S."/>
            <person name="Lapidus A."/>
            <person name="Barry K."/>
            <person name="Detter J.C."/>
            <person name="Glavina del Rio T."/>
            <person name="Hammon N."/>
            <person name="Israni S."/>
            <person name="Dalin E."/>
            <person name="Tice H."/>
            <person name="Pitluck S."/>
            <person name="Chain P."/>
            <person name="Malfatti S."/>
            <person name="Shin M."/>
            <person name="Vergez L."/>
            <person name="Schmutz J."/>
            <person name="Larimer F."/>
            <person name="Land M."/>
            <person name="Hauser L."/>
            <person name="Kyrpides N."/>
            <person name="Kim E."/>
            <person name="Hahn M."/>
            <person name="Richardson P."/>
        </authorList>
    </citation>
    <scope>NUCLEOTIDE SEQUENCE [LARGE SCALE GENOMIC DNA]</scope>
    <source>
        <strain evidence="6">STIR1</strain>
    </source>
</reference>
<dbReference type="AlphaFoldDB" id="B1XTZ8"/>
<dbReference type="InterPro" id="IPR035906">
    <property type="entry name" value="MetI-like_sf"/>
</dbReference>
<feature type="transmembrane region" description="Helical" evidence="5">
    <location>
        <begin position="29"/>
        <end position="51"/>
    </location>
</feature>
<dbReference type="KEGG" id="pne:Pnec_0568"/>
<comment type="subcellular location">
    <subcellularLocation>
        <location evidence="1">Membrane</location>
        <topology evidence="1">Multi-pass membrane protein</topology>
    </subcellularLocation>
</comment>